<dbReference type="PANTHER" id="PTHR23501">
    <property type="entry name" value="MAJOR FACILITATOR SUPERFAMILY"/>
    <property type="match status" value="1"/>
</dbReference>
<evidence type="ECO:0000313" key="11">
    <source>
        <dbReference type="Proteomes" id="UP000291144"/>
    </source>
</evidence>
<protein>
    <submittedName>
        <fullName evidence="10">DHA2 family efflux MFS transporter permease subunit</fullName>
    </submittedName>
</protein>
<feature type="transmembrane region" description="Helical" evidence="8">
    <location>
        <begin position="57"/>
        <end position="75"/>
    </location>
</feature>
<feature type="transmembrane region" description="Helical" evidence="8">
    <location>
        <begin position="117"/>
        <end position="137"/>
    </location>
</feature>
<accession>A0A4V2MAI9</accession>
<dbReference type="InterPro" id="IPR036259">
    <property type="entry name" value="MFS_trans_sf"/>
</dbReference>
<feature type="transmembrane region" description="Helical" evidence="8">
    <location>
        <begin position="239"/>
        <end position="258"/>
    </location>
</feature>
<dbReference type="InterPro" id="IPR020846">
    <property type="entry name" value="MFS_dom"/>
</dbReference>
<keyword evidence="7 8" id="KW-0472">Membrane</keyword>
<evidence type="ECO:0000259" key="9">
    <source>
        <dbReference type="PROSITE" id="PS50850"/>
    </source>
</evidence>
<evidence type="ECO:0000313" key="10">
    <source>
        <dbReference type="EMBL" id="TCC59422.1"/>
    </source>
</evidence>
<dbReference type="PROSITE" id="PS50850">
    <property type="entry name" value="MFS"/>
    <property type="match status" value="1"/>
</dbReference>
<dbReference type="InterPro" id="IPR011701">
    <property type="entry name" value="MFS"/>
</dbReference>
<dbReference type="InterPro" id="IPR004638">
    <property type="entry name" value="EmrB-like"/>
</dbReference>
<evidence type="ECO:0000256" key="5">
    <source>
        <dbReference type="ARBA" id="ARBA00022692"/>
    </source>
</evidence>
<feature type="transmembrane region" description="Helical" evidence="8">
    <location>
        <begin position="478"/>
        <end position="496"/>
    </location>
</feature>
<evidence type="ECO:0000256" key="4">
    <source>
        <dbReference type="ARBA" id="ARBA00022475"/>
    </source>
</evidence>
<feature type="transmembrane region" description="Helical" evidence="8">
    <location>
        <begin position="367"/>
        <end position="391"/>
    </location>
</feature>
<dbReference type="EMBL" id="SJKB01000007">
    <property type="protein sequence ID" value="TCC59422.1"/>
    <property type="molecule type" value="Genomic_DNA"/>
</dbReference>
<comment type="subcellular location">
    <subcellularLocation>
        <location evidence="1">Cell membrane</location>
        <topology evidence="1">Multi-pass membrane protein</topology>
    </subcellularLocation>
</comment>
<dbReference type="SUPFAM" id="SSF103473">
    <property type="entry name" value="MFS general substrate transporter"/>
    <property type="match status" value="2"/>
</dbReference>
<keyword evidence="3" id="KW-0813">Transport</keyword>
<dbReference type="NCBIfam" id="TIGR00711">
    <property type="entry name" value="efflux_EmrB"/>
    <property type="match status" value="1"/>
</dbReference>
<keyword evidence="6 8" id="KW-1133">Transmembrane helix</keyword>
<evidence type="ECO:0000256" key="6">
    <source>
        <dbReference type="ARBA" id="ARBA00022989"/>
    </source>
</evidence>
<name>A0A4V2MAI9_9ACTN</name>
<evidence type="ECO:0000256" key="8">
    <source>
        <dbReference type="SAM" id="Phobius"/>
    </source>
</evidence>
<feature type="transmembrane region" description="Helical" evidence="8">
    <location>
        <begin position="87"/>
        <end position="111"/>
    </location>
</feature>
<dbReference type="GO" id="GO:0005886">
    <property type="term" value="C:plasma membrane"/>
    <property type="evidence" value="ECO:0007669"/>
    <property type="project" value="UniProtKB-SubCell"/>
</dbReference>
<organism evidence="10 11">
    <name type="scientific">Kribbella pittospori</name>
    <dbReference type="NCBI Taxonomy" id="722689"/>
    <lineage>
        <taxon>Bacteria</taxon>
        <taxon>Bacillati</taxon>
        <taxon>Actinomycetota</taxon>
        <taxon>Actinomycetes</taxon>
        <taxon>Propionibacteriales</taxon>
        <taxon>Kribbellaceae</taxon>
        <taxon>Kribbella</taxon>
    </lineage>
</organism>
<dbReference type="AlphaFoldDB" id="A0A4V2MAI9"/>
<proteinExistence type="inferred from homology"/>
<keyword evidence="11" id="KW-1185">Reference proteome</keyword>
<evidence type="ECO:0000256" key="7">
    <source>
        <dbReference type="ARBA" id="ARBA00023136"/>
    </source>
</evidence>
<dbReference type="PRINTS" id="PR01036">
    <property type="entry name" value="TCRTETB"/>
</dbReference>
<comment type="caution">
    <text evidence="10">The sequence shown here is derived from an EMBL/GenBank/DDBJ whole genome shotgun (WGS) entry which is preliminary data.</text>
</comment>
<dbReference type="Gene3D" id="1.20.1720.10">
    <property type="entry name" value="Multidrug resistance protein D"/>
    <property type="match status" value="1"/>
</dbReference>
<reference evidence="10 11" key="1">
    <citation type="submission" date="2019-02" db="EMBL/GenBank/DDBJ databases">
        <title>Kribbella capetownensis sp. nov. and Kribbella speibonae sp. nov., isolated from soil.</title>
        <authorList>
            <person name="Curtis S.M."/>
            <person name="Norton I."/>
            <person name="Everest G.J."/>
            <person name="Meyers P.R."/>
        </authorList>
    </citation>
    <scope>NUCLEOTIDE SEQUENCE [LARGE SCALE GENOMIC DNA]</scope>
    <source>
        <strain evidence="10 11">NRRL B-24813</strain>
    </source>
</reference>
<feature type="transmembrane region" description="Helical" evidence="8">
    <location>
        <begin position="317"/>
        <end position="335"/>
    </location>
</feature>
<keyword evidence="5 8" id="KW-0812">Transmembrane</keyword>
<feature type="transmembrane region" description="Helical" evidence="8">
    <location>
        <begin position="149"/>
        <end position="167"/>
    </location>
</feature>
<dbReference type="Pfam" id="PF07690">
    <property type="entry name" value="MFS_1"/>
    <property type="match status" value="2"/>
</dbReference>
<dbReference type="Proteomes" id="UP000291144">
    <property type="component" value="Unassembled WGS sequence"/>
</dbReference>
<dbReference type="PANTHER" id="PTHR23501:SF197">
    <property type="entry name" value="COMD"/>
    <property type="match status" value="1"/>
</dbReference>
<keyword evidence="4" id="KW-1003">Cell membrane</keyword>
<dbReference type="Gene3D" id="1.20.1250.20">
    <property type="entry name" value="MFS general substrate transporter like domains"/>
    <property type="match status" value="1"/>
</dbReference>
<feature type="transmembrane region" description="Helical" evidence="8">
    <location>
        <begin position="173"/>
        <end position="194"/>
    </location>
</feature>
<dbReference type="FunFam" id="1.20.1720.10:FF:000004">
    <property type="entry name" value="EmrB/QacA family drug resistance transporter"/>
    <property type="match status" value="1"/>
</dbReference>
<sequence>MATEVMPSAPSVAPLGRRQINLVFGTILLGMLLAALDQTIVSTALPTIVGDLGGGGHVSWVVTSYLLTDTIATVLAGKFGDLFGRKLIFQISAATFVGASAMCALAGSMAWLVGWRAVQGVGAGGLMVTATALIADVVPLRERGKYQGALGAVFGVTTVIGPLLGGLFTDHLSWRWCFLVNVPIGILVIAIAARTMPSVRAPNRPVIDYSGIAAISVAAGGLTLATSLGGTQYDWTSPFIIGLFVASVLGVLAFIYVERRAAEPMLPLRLFANTVFSLSSVISFVVGFAMLGALTFLPTYLQYVQGVSATSSGLRTLPMVVGLLSASILAGVVVGRTGHYKTFPIVGSLLMTAGLWLMSTMDEHTGFLTISLFMLVLGVGIGLCMQILVIIVQNTCDYRDLGVATSGVTFFRALGSSFGAAIFGAIYSAHLEDKLPAAIAASPGLSPDDVSSPERLHSQSADLIAPVVSAYSDVLHSVFLYAAPVGIVAFLLALFLPQVPLRDAARAGATDLGDGFAMAENADSDRALETLVARLMQREGRRALPAIRIASGTALDGAETWCVAQVLLRRRHGLPADLDSIAEGTRVPASVLLPAFQQTKDAGYLTGDASGWDVTEPAVVQWELFVVELKGWLLDQLQDPDVRPSPGPHELEVALRRMTGQLLGEETTAGPTGRSA</sequence>
<feature type="transmembrane region" description="Helical" evidence="8">
    <location>
        <begin position="20"/>
        <end position="45"/>
    </location>
</feature>
<dbReference type="GO" id="GO:0022857">
    <property type="term" value="F:transmembrane transporter activity"/>
    <property type="evidence" value="ECO:0007669"/>
    <property type="project" value="InterPro"/>
</dbReference>
<feature type="transmembrane region" description="Helical" evidence="8">
    <location>
        <begin position="342"/>
        <end position="361"/>
    </location>
</feature>
<feature type="transmembrane region" description="Helical" evidence="8">
    <location>
        <begin position="403"/>
        <end position="427"/>
    </location>
</feature>
<comment type="similarity">
    <text evidence="2">Belongs to the major facilitator superfamily. TCR/Tet family.</text>
</comment>
<gene>
    <name evidence="10" type="ORF">E0H73_22555</name>
</gene>
<dbReference type="OrthoDB" id="7375466at2"/>
<evidence type="ECO:0000256" key="1">
    <source>
        <dbReference type="ARBA" id="ARBA00004651"/>
    </source>
</evidence>
<evidence type="ECO:0000256" key="3">
    <source>
        <dbReference type="ARBA" id="ARBA00022448"/>
    </source>
</evidence>
<evidence type="ECO:0000256" key="2">
    <source>
        <dbReference type="ARBA" id="ARBA00007520"/>
    </source>
</evidence>
<feature type="transmembrane region" description="Helical" evidence="8">
    <location>
        <begin position="206"/>
        <end position="227"/>
    </location>
</feature>
<feature type="transmembrane region" description="Helical" evidence="8">
    <location>
        <begin position="270"/>
        <end position="297"/>
    </location>
</feature>
<dbReference type="CDD" id="cd17502">
    <property type="entry name" value="MFS_Azr1_MDR_like"/>
    <property type="match status" value="1"/>
</dbReference>
<feature type="domain" description="Major facilitator superfamily (MFS) profile" evidence="9">
    <location>
        <begin position="23"/>
        <end position="501"/>
    </location>
</feature>